<evidence type="ECO:0000313" key="8">
    <source>
        <dbReference type="Proteomes" id="UP001556367"/>
    </source>
</evidence>
<evidence type="ECO:0000256" key="6">
    <source>
        <dbReference type="SAM" id="Phobius"/>
    </source>
</evidence>
<dbReference type="InterPro" id="IPR052786">
    <property type="entry name" value="Spore_wall_assembly"/>
</dbReference>
<dbReference type="InterPro" id="IPR059112">
    <property type="entry name" value="CysZ/EI24"/>
</dbReference>
<evidence type="ECO:0000256" key="2">
    <source>
        <dbReference type="ARBA" id="ARBA00022692"/>
    </source>
</evidence>
<keyword evidence="8" id="KW-1185">Reference proteome</keyword>
<feature type="transmembrane region" description="Helical" evidence="6">
    <location>
        <begin position="126"/>
        <end position="147"/>
    </location>
</feature>
<protein>
    <recommendedName>
        <fullName evidence="9">Outer spore wall protein RRT8</fullName>
    </recommendedName>
</protein>
<comment type="subcellular location">
    <subcellularLocation>
        <location evidence="1">Membrane</location>
        <topology evidence="1">Multi-pass membrane protein</topology>
    </subcellularLocation>
</comment>
<keyword evidence="2 6" id="KW-0812">Transmembrane</keyword>
<dbReference type="PANTHER" id="PTHR34292">
    <property type="entry name" value="OUTER SPORE WALL PROTEIN LDS1"/>
    <property type="match status" value="1"/>
</dbReference>
<feature type="transmembrane region" description="Helical" evidence="6">
    <location>
        <begin position="275"/>
        <end position="295"/>
    </location>
</feature>
<proteinExistence type="predicted"/>
<dbReference type="Pfam" id="PF07264">
    <property type="entry name" value="EI24"/>
    <property type="match status" value="1"/>
</dbReference>
<sequence length="324" mass="35360">MTSRTVAGGSDSSFSRRTLFILNYHHLNIRRSTPMSKKDISSVDQAKSILTEEISTAAALGQDAVMSGAWWYPLYGVLYFVSHPTLYRAVAPVIVMCLGVSFGITIALFTFTYLPQVALCAIITGPLAFIAAFFLVMAESFIAITFVSKAFFLAQAQDKIFDAVLLQQGNEHLVSRGREVKNTSGMKKLGKSITQPLDRFSKEGILRYIISLPLNALPIIGSVLFLLYNGKKAGPNYHARYFQLKGLKGPSRDQYVHQRRGAYTAFGATAVALNMIPFAGLVFGFTSSVGAALWASALEKKERGVSGQAAAQPVDPRSEVRVEL</sequence>
<name>A0ABR3IVI2_9AGAR</name>
<gene>
    <name evidence="7" type="ORF">HGRIS_013403</name>
</gene>
<evidence type="ECO:0000256" key="1">
    <source>
        <dbReference type="ARBA" id="ARBA00004141"/>
    </source>
</evidence>
<keyword evidence="4 6" id="KW-0472">Membrane</keyword>
<evidence type="ECO:0000256" key="4">
    <source>
        <dbReference type="ARBA" id="ARBA00023136"/>
    </source>
</evidence>
<evidence type="ECO:0008006" key="9">
    <source>
        <dbReference type="Google" id="ProtNLM"/>
    </source>
</evidence>
<comment type="caution">
    <text evidence="7">The sequence shown here is derived from an EMBL/GenBank/DDBJ whole genome shotgun (WGS) entry which is preliminary data.</text>
</comment>
<feature type="transmembrane region" description="Helical" evidence="6">
    <location>
        <begin position="205"/>
        <end position="228"/>
    </location>
</feature>
<reference evidence="8" key="1">
    <citation type="submission" date="2024-06" db="EMBL/GenBank/DDBJ databases">
        <title>Multi-omics analyses provide insights into the biosynthesis of the anticancer antibiotic pleurotin in Hohenbuehelia grisea.</title>
        <authorList>
            <person name="Weaver J.A."/>
            <person name="Alberti F."/>
        </authorList>
    </citation>
    <scope>NUCLEOTIDE SEQUENCE [LARGE SCALE GENOMIC DNA]</scope>
    <source>
        <strain evidence="8">T-177</strain>
    </source>
</reference>
<evidence type="ECO:0000313" key="7">
    <source>
        <dbReference type="EMBL" id="KAL0947283.1"/>
    </source>
</evidence>
<keyword evidence="3 6" id="KW-1133">Transmembrane helix</keyword>
<dbReference type="PANTHER" id="PTHR34292:SF2">
    <property type="entry name" value="OUTER SPORE WALL PROTEIN LDS1"/>
    <property type="match status" value="1"/>
</dbReference>
<feature type="transmembrane region" description="Helical" evidence="6">
    <location>
        <begin position="93"/>
        <end position="114"/>
    </location>
</feature>
<feature type="region of interest" description="Disordered" evidence="5">
    <location>
        <begin position="305"/>
        <end position="324"/>
    </location>
</feature>
<evidence type="ECO:0000256" key="3">
    <source>
        <dbReference type="ARBA" id="ARBA00022989"/>
    </source>
</evidence>
<dbReference type="EMBL" id="JASNQZ010000015">
    <property type="protein sequence ID" value="KAL0947283.1"/>
    <property type="molecule type" value="Genomic_DNA"/>
</dbReference>
<evidence type="ECO:0000256" key="5">
    <source>
        <dbReference type="SAM" id="MobiDB-lite"/>
    </source>
</evidence>
<accession>A0ABR3IVI2</accession>
<organism evidence="7 8">
    <name type="scientific">Hohenbuehelia grisea</name>
    <dbReference type="NCBI Taxonomy" id="104357"/>
    <lineage>
        <taxon>Eukaryota</taxon>
        <taxon>Fungi</taxon>
        <taxon>Dikarya</taxon>
        <taxon>Basidiomycota</taxon>
        <taxon>Agaricomycotina</taxon>
        <taxon>Agaricomycetes</taxon>
        <taxon>Agaricomycetidae</taxon>
        <taxon>Agaricales</taxon>
        <taxon>Pleurotineae</taxon>
        <taxon>Pleurotaceae</taxon>
        <taxon>Hohenbuehelia</taxon>
    </lineage>
</organism>
<dbReference type="Proteomes" id="UP001556367">
    <property type="component" value="Unassembled WGS sequence"/>
</dbReference>